<evidence type="ECO:0000259" key="1">
    <source>
        <dbReference type="Pfam" id="PF07238"/>
    </source>
</evidence>
<dbReference type="KEGG" id="cman:A9D14_07585"/>
<proteinExistence type="predicted"/>
<keyword evidence="4" id="KW-1185">Reference proteome</keyword>
<feature type="domain" description="PilZ" evidence="1">
    <location>
        <begin position="7"/>
        <end position="90"/>
    </location>
</feature>
<evidence type="ECO:0000313" key="4">
    <source>
        <dbReference type="Proteomes" id="UP000195807"/>
    </source>
</evidence>
<reference evidence="2 4" key="1">
    <citation type="submission" date="2017-01" db="EMBL/GenBank/DDBJ databases">
        <title>Complete genome sequence of esterase-producing bacterium Croceicoccus marinus E4A9.</title>
        <authorList>
            <person name="Wu Y.-H."/>
            <person name="Cheng H."/>
            <person name="Xu L."/>
            <person name="Huo Y.-Y."/>
            <person name="Wang C.-S."/>
            <person name="Xu X.-W."/>
        </authorList>
    </citation>
    <scope>NUCLEOTIDE SEQUENCE [LARGE SCALE GENOMIC DNA]</scope>
    <source>
        <strain evidence="2 4">E4A9</strain>
    </source>
</reference>
<dbReference type="GO" id="GO:0035438">
    <property type="term" value="F:cyclic-di-GMP binding"/>
    <property type="evidence" value="ECO:0007669"/>
    <property type="project" value="InterPro"/>
</dbReference>
<protein>
    <submittedName>
        <fullName evidence="3">PilZ domain-containing protein</fullName>
    </submittedName>
</protein>
<dbReference type="STRING" id="450378.GCA_001661675_01519"/>
<sequence length="112" mass="12508">MNLRIEDRSRITVHGLYRVSNGRERSAIIIDLSPKGCRLLERMHQLPVGADIMLTMGHISAFPARICWNEGSFYGVEFKRPLHRVVLEHLYRGGAPVLRAPGGEDVSAEDAG</sequence>
<dbReference type="InterPro" id="IPR009875">
    <property type="entry name" value="PilZ_domain"/>
</dbReference>
<evidence type="ECO:0000313" key="2">
    <source>
        <dbReference type="EMBL" id="ARU16079.1"/>
    </source>
</evidence>
<dbReference type="AlphaFoldDB" id="A0A1Z1FB86"/>
<reference evidence="3 5" key="2">
    <citation type="submission" date="2020-08" db="EMBL/GenBank/DDBJ databases">
        <authorList>
            <person name="Liu G."/>
            <person name="Sun C."/>
        </authorList>
    </citation>
    <scope>NUCLEOTIDE SEQUENCE [LARGE SCALE GENOMIC DNA]</scope>
    <source>
        <strain evidence="3 5">OT19</strain>
    </source>
</reference>
<evidence type="ECO:0000313" key="5">
    <source>
        <dbReference type="Proteomes" id="UP000515297"/>
    </source>
</evidence>
<dbReference type="Proteomes" id="UP000515297">
    <property type="component" value="Chromosome"/>
</dbReference>
<accession>A0A1Z1FB86</accession>
<dbReference type="EMBL" id="CP019602">
    <property type="protein sequence ID" value="ARU16079.1"/>
    <property type="molecule type" value="Genomic_DNA"/>
</dbReference>
<dbReference type="EMBL" id="CP060052">
    <property type="protein sequence ID" value="QNE03996.1"/>
    <property type="molecule type" value="Genomic_DNA"/>
</dbReference>
<dbReference type="OrthoDB" id="9794070at2"/>
<dbReference type="Pfam" id="PF07238">
    <property type="entry name" value="PilZ"/>
    <property type="match status" value="1"/>
</dbReference>
<dbReference type="RefSeq" id="WP_157668170.1">
    <property type="nucleotide sequence ID" value="NZ_CP019602.1"/>
</dbReference>
<dbReference type="Proteomes" id="UP000195807">
    <property type="component" value="Chromosome"/>
</dbReference>
<organism evidence="2 4">
    <name type="scientific">Croceicoccus marinus</name>
    <dbReference type="NCBI Taxonomy" id="450378"/>
    <lineage>
        <taxon>Bacteria</taxon>
        <taxon>Pseudomonadati</taxon>
        <taxon>Pseudomonadota</taxon>
        <taxon>Alphaproteobacteria</taxon>
        <taxon>Sphingomonadales</taxon>
        <taxon>Erythrobacteraceae</taxon>
        <taxon>Croceicoccus</taxon>
    </lineage>
</organism>
<evidence type="ECO:0000313" key="3">
    <source>
        <dbReference type="EMBL" id="QNE03996.1"/>
    </source>
</evidence>
<name>A0A1Z1FB86_9SPHN</name>
<gene>
    <name evidence="2" type="ORF">A9D14_07585</name>
    <name evidence="3" type="ORF">H4O24_08150</name>
</gene>
<dbReference type="SUPFAM" id="SSF141371">
    <property type="entry name" value="PilZ domain-like"/>
    <property type="match status" value="1"/>
</dbReference>